<evidence type="ECO:0000256" key="1">
    <source>
        <dbReference type="ARBA" id="ARBA00004141"/>
    </source>
</evidence>
<organism evidence="8 9">
    <name type="scientific">Olea europaea subsp. europaea</name>
    <dbReference type="NCBI Taxonomy" id="158383"/>
    <lineage>
        <taxon>Eukaryota</taxon>
        <taxon>Viridiplantae</taxon>
        <taxon>Streptophyta</taxon>
        <taxon>Embryophyta</taxon>
        <taxon>Tracheophyta</taxon>
        <taxon>Spermatophyta</taxon>
        <taxon>Magnoliopsida</taxon>
        <taxon>eudicotyledons</taxon>
        <taxon>Gunneridae</taxon>
        <taxon>Pentapetalae</taxon>
        <taxon>asterids</taxon>
        <taxon>lamiids</taxon>
        <taxon>Lamiales</taxon>
        <taxon>Oleaceae</taxon>
        <taxon>Oleeae</taxon>
        <taxon>Olea</taxon>
    </lineage>
</organism>
<evidence type="ECO:0000256" key="2">
    <source>
        <dbReference type="ARBA" id="ARBA00022448"/>
    </source>
</evidence>
<evidence type="ECO:0000256" key="4">
    <source>
        <dbReference type="ARBA" id="ARBA00022989"/>
    </source>
</evidence>
<comment type="caution">
    <text evidence="8">The sequence shown here is derived from an EMBL/GenBank/DDBJ whole genome shotgun (WGS) entry which is preliminary data.</text>
</comment>
<evidence type="ECO:0000313" key="8">
    <source>
        <dbReference type="EMBL" id="CAA2995359.1"/>
    </source>
</evidence>
<reference evidence="8 9" key="1">
    <citation type="submission" date="2019-12" db="EMBL/GenBank/DDBJ databases">
        <authorList>
            <person name="Alioto T."/>
            <person name="Alioto T."/>
            <person name="Gomez Garrido J."/>
        </authorList>
    </citation>
    <scope>NUCLEOTIDE SEQUENCE [LARGE SCALE GENOMIC DNA]</scope>
</reference>
<dbReference type="PANTHER" id="PTHR19241">
    <property type="entry name" value="ATP-BINDING CASSETTE TRANSPORTER"/>
    <property type="match status" value="1"/>
</dbReference>
<name>A0A8S0ST50_OLEEU</name>
<dbReference type="OrthoDB" id="1701539at2759"/>
<keyword evidence="5 6" id="KW-0472">Membrane</keyword>
<dbReference type="Pfam" id="PF01061">
    <property type="entry name" value="ABC2_membrane"/>
    <property type="match status" value="1"/>
</dbReference>
<evidence type="ECO:0000256" key="3">
    <source>
        <dbReference type="ARBA" id="ARBA00022692"/>
    </source>
</evidence>
<keyword evidence="3 6" id="KW-0812">Transmembrane</keyword>
<accession>A0A8S0ST50</accession>
<evidence type="ECO:0000313" key="9">
    <source>
        <dbReference type="Proteomes" id="UP000594638"/>
    </source>
</evidence>
<dbReference type="GO" id="GO:0140359">
    <property type="term" value="F:ABC-type transporter activity"/>
    <property type="evidence" value="ECO:0007669"/>
    <property type="project" value="InterPro"/>
</dbReference>
<keyword evidence="2" id="KW-0813">Transport</keyword>
<evidence type="ECO:0000256" key="5">
    <source>
        <dbReference type="ARBA" id="ARBA00023136"/>
    </source>
</evidence>
<dbReference type="InterPro" id="IPR013525">
    <property type="entry name" value="ABC2_TM"/>
</dbReference>
<comment type="subcellular location">
    <subcellularLocation>
        <location evidence="1">Membrane</location>
        <topology evidence="1">Multi-pass membrane protein</topology>
    </subcellularLocation>
</comment>
<keyword evidence="4 6" id="KW-1133">Transmembrane helix</keyword>
<feature type="transmembrane region" description="Helical" evidence="6">
    <location>
        <begin position="91"/>
        <end position="112"/>
    </location>
</feature>
<sequence length="199" mass="23040">MSTVLQVISRKDQEQYWDQSGQTYNFFSIDMFSRKFKESPIGKNLNNKISVPFDKSRSNKDAITFSVYSLPKWSLFKACLSREFLLMKRNAFIYAFKSIQLITIASIMMTVFLRTQMGVDIVHANYYMGALFYSLIILLVDGYPELSLTVERLPVFYKHRDLNFYPAWASAIPAAILKIPLSSLESVLWTSLTYYSIIP</sequence>
<dbReference type="Proteomes" id="UP000594638">
    <property type="component" value="Unassembled WGS sequence"/>
</dbReference>
<proteinExistence type="predicted"/>
<feature type="domain" description="ABC-2 type transporter transmembrane" evidence="7">
    <location>
        <begin position="75"/>
        <end position="196"/>
    </location>
</feature>
<keyword evidence="9" id="KW-1185">Reference proteome</keyword>
<dbReference type="GO" id="GO:0005886">
    <property type="term" value="C:plasma membrane"/>
    <property type="evidence" value="ECO:0007669"/>
    <property type="project" value="UniProtKB-ARBA"/>
</dbReference>
<dbReference type="AlphaFoldDB" id="A0A8S0ST50"/>
<dbReference type="Gramene" id="OE9A020456T1">
    <property type="protein sequence ID" value="OE9A020456C1"/>
    <property type="gene ID" value="OE9A020456"/>
</dbReference>
<gene>
    <name evidence="8" type="ORF">OLEA9_A020456</name>
</gene>
<evidence type="ECO:0000256" key="6">
    <source>
        <dbReference type="SAM" id="Phobius"/>
    </source>
</evidence>
<evidence type="ECO:0000259" key="7">
    <source>
        <dbReference type="Pfam" id="PF01061"/>
    </source>
</evidence>
<feature type="transmembrane region" description="Helical" evidence="6">
    <location>
        <begin position="124"/>
        <end position="143"/>
    </location>
</feature>
<protein>
    <submittedName>
        <fullName evidence="8">Pleiotropic drug resistance 3</fullName>
    </submittedName>
</protein>
<dbReference type="EMBL" id="CACTIH010005498">
    <property type="protein sequence ID" value="CAA2995359.1"/>
    <property type="molecule type" value="Genomic_DNA"/>
</dbReference>